<reference evidence="1" key="1">
    <citation type="submission" date="2019-08" db="EMBL/GenBank/DDBJ databases">
        <authorList>
            <person name="Kucharzyk K."/>
            <person name="Murdoch R.W."/>
            <person name="Higgins S."/>
            <person name="Loffler F."/>
        </authorList>
    </citation>
    <scope>NUCLEOTIDE SEQUENCE</scope>
</reference>
<sequence length="39" mass="4374">MLTDILSYGGLNIIMVNEVFGIPTLKFMESVKPVFVIFP</sequence>
<dbReference type="EMBL" id="VSSQ01042748">
    <property type="protein sequence ID" value="MPM96359.1"/>
    <property type="molecule type" value="Genomic_DNA"/>
</dbReference>
<comment type="caution">
    <text evidence="1">The sequence shown here is derived from an EMBL/GenBank/DDBJ whole genome shotgun (WGS) entry which is preliminary data.</text>
</comment>
<gene>
    <name evidence="1" type="ORF">SDC9_143520</name>
</gene>
<organism evidence="1">
    <name type="scientific">bioreactor metagenome</name>
    <dbReference type="NCBI Taxonomy" id="1076179"/>
    <lineage>
        <taxon>unclassified sequences</taxon>
        <taxon>metagenomes</taxon>
        <taxon>ecological metagenomes</taxon>
    </lineage>
</organism>
<accession>A0A645E490</accession>
<evidence type="ECO:0000313" key="1">
    <source>
        <dbReference type="EMBL" id="MPM96359.1"/>
    </source>
</evidence>
<protein>
    <submittedName>
        <fullName evidence="1">Uncharacterized protein</fullName>
    </submittedName>
</protein>
<dbReference type="AlphaFoldDB" id="A0A645E490"/>
<name>A0A645E490_9ZZZZ</name>
<proteinExistence type="predicted"/>